<evidence type="ECO:0000256" key="9">
    <source>
        <dbReference type="ARBA" id="ARBA00023239"/>
    </source>
</evidence>
<dbReference type="FunFam" id="3.40.50.1100:FF:000026">
    <property type="entry name" value="Threonine synthase"/>
    <property type="match status" value="1"/>
</dbReference>
<evidence type="ECO:0000313" key="16">
    <source>
        <dbReference type="Proteomes" id="UP000345637"/>
    </source>
</evidence>
<dbReference type="SUPFAM" id="SSF53686">
    <property type="entry name" value="Tryptophan synthase beta subunit-like PLP-dependent enzymes"/>
    <property type="match status" value="1"/>
</dbReference>
<comment type="cofactor">
    <cofactor evidence="1 12">
        <name>pyridoxal 5'-phosphate</name>
        <dbReference type="ChEBI" id="CHEBI:597326"/>
    </cofactor>
</comment>
<accession>A0A485AXB5</accession>
<dbReference type="InterPro" id="IPR004450">
    <property type="entry name" value="Thr_synthase-like"/>
</dbReference>
<comment type="similarity">
    <text evidence="3">Belongs to the threonine synthase family.</text>
</comment>
<evidence type="ECO:0000256" key="7">
    <source>
        <dbReference type="ARBA" id="ARBA00022697"/>
    </source>
</evidence>
<dbReference type="InterPro" id="IPR029144">
    <property type="entry name" value="Thr_synth_N"/>
</dbReference>
<feature type="domain" description="Threonine synthase N-terminal" evidence="14">
    <location>
        <begin position="7"/>
        <end position="80"/>
    </location>
</feature>
<dbReference type="FunFam" id="3.90.1380.10:FF:000001">
    <property type="entry name" value="Threonine synthase"/>
    <property type="match status" value="1"/>
</dbReference>
<reference evidence="15 16" key="1">
    <citation type="submission" date="2019-03" db="EMBL/GenBank/DDBJ databases">
        <authorList>
            <consortium name="Pathogen Informatics"/>
        </authorList>
    </citation>
    <scope>NUCLEOTIDE SEQUENCE [LARGE SCALE GENOMIC DNA]</scope>
    <source>
        <strain evidence="15 16">NCTC12998</strain>
    </source>
</reference>
<dbReference type="EC" id="4.2.3.1" evidence="4 11"/>
<dbReference type="GO" id="GO:0004795">
    <property type="term" value="F:threonine synthase activity"/>
    <property type="evidence" value="ECO:0007669"/>
    <property type="project" value="UniProtKB-UniRule"/>
</dbReference>
<dbReference type="EMBL" id="CAADJE010000023">
    <property type="protein sequence ID" value="VFS66197.1"/>
    <property type="molecule type" value="Genomic_DNA"/>
</dbReference>
<dbReference type="Proteomes" id="UP000345637">
    <property type="component" value="Unassembled WGS sequence"/>
</dbReference>
<evidence type="ECO:0000256" key="11">
    <source>
        <dbReference type="NCBIfam" id="TIGR00260"/>
    </source>
</evidence>
<feature type="domain" description="Tryptophan synthase beta chain-like PALP" evidence="13">
    <location>
        <begin position="97"/>
        <end position="369"/>
    </location>
</feature>
<evidence type="ECO:0000256" key="3">
    <source>
        <dbReference type="ARBA" id="ARBA00005517"/>
    </source>
</evidence>
<dbReference type="InterPro" id="IPR051166">
    <property type="entry name" value="Threonine_Synthase"/>
</dbReference>
<keyword evidence="9 15" id="KW-0456">Lyase</keyword>
<comment type="catalytic activity">
    <reaction evidence="10">
        <text>O-phospho-L-homoserine + H2O = L-threonine + phosphate</text>
        <dbReference type="Rhea" id="RHEA:10840"/>
        <dbReference type="ChEBI" id="CHEBI:15377"/>
        <dbReference type="ChEBI" id="CHEBI:43474"/>
        <dbReference type="ChEBI" id="CHEBI:57590"/>
        <dbReference type="ChEBI" id="CHEBI:57926"/>
        <dbReference type="EC" id="4.2.3.1"/>
    </reaction>
</comment>
<name>A0A485AXB5_RAOPL</name>
<evidence type="ECO:0000256" key="10">
    <source>
        <dbReference type="ARBA" id="ARBA00049144"/>
    </source>
</evidence>
<dbReference type="InterPro" id="IPR000634">
    <property type="entry name" value="Ser/Thr_deHydtase_PyrdxlP-BS"/>
</dbReference>
<evidence type="ECO:0000256" key="2">
    <source>
        <dbReference type="ARBA" id="ARBA00004979"/>
    </source>
</evidence>
<dbReference type="InterPro" id="IPR036052">
    <property type="entry name" value="TrpB-like_PALP_sf"/>
</dbReference>
<evidence type="ECO:0000256" key="4">
    <source>
        <dbReference type="ARBA" id="ARBA00013028"/>
    </source>
</evidence>
<keyword evidence="6" id="KW-0028">Amino-acid biosynthesis</keyword>
<evidence type="ECO:0000256" key="8">
    <source>
        <dbReference type="ARBA" id="ARBA00022898"/>
    </source>
</evidence>
<dbReference type="UniPathway" id="UPA00050">
    <property type="reaction ID" value="UER00065"/>
</dbReference>
<evidence type="ECO:0000256" key="5">
    <source>
        <dbReference type="ARBA" id="ARBA00018679"/>
    </source>
</evidence>
<sequence>MKLYNLKDHNEQVSFAQAVTQGLGKQQGLFFPHDLPEFSLTEIDDMLEMDLASRSARILSAFIGDEIPQEILKERIAAAFTFPAPVSKVQDDIGCLELFHGPTLAFKDFGGRFMAQMLTHIAGDKPVTILTATSGGYRRGSWRMRFTACRNVKVVILYPRGKISPLQEKLFCTLGGNIETVAIDGDFDACQALVKQAFDDEELKIALGLNSANSINISRLLAQICYYFEAVAQLPQEARNQLVISVPSGNFGDLTAGLLAKSLGLPIKRFIAATNANDTVPRFLQDGNWAPKATQATLSNAMDVSQPNNWPRVEELFRRKVWRLNELGYAAVDDETTKQAMRELKAIGYTSEPHAAIAWRALRDQLQPGEYGLFLGTAHPAKFKESVEEILQQTLPLPKELADRADLPLLSHNLPADFAALRQLMMGKA</sequence>
<dbReference type="GO" id="GO:0009088">
    <property type="term" value="P:threonine biosynthetic process"/>
    <property type="evidence" value="ECO:0007669"/>
    <property type="project" value="UniProtKB-UniRule"/>
</dbReference>
<evidence type="ECO:0000313" key="15">
    <source>
        <dbReference type="EMBL" id="VFS66197.1"/>
    </source>
</evidence>
<dbReference type="GO" id="GO:0030170">
    <property type="term" value="F:pyridoxal phosphate binding"/>
    <property type="evidence" value="ECO:0007669"/>
    <property type="project" value="InterPro"/>
</dbReference>
<evidence type="ECO:0000259" key="13">
    <source>
        <dbReference type="Pfam" id="PF00291"/>
    </source>
</evidence>
<protein>
    <recommendedName>
        <fullName evidence="5 11">Threonine synthase</fullName>
        <ecNumber evidence="4 11">4.2.3.1</ecNumber>
    </recommendedName>
</protein>
<evidence type="ECO:0000256" key="6">
    <source>
        <dbReference type="ARBA" id="ARBA00022605"/>
    </source>
</evidence>
<feature type="modified residue" description="N6-(pyridoxal phosphate)lysine" evidence="12">
    <location>
        <position position="107"/>
    </location>
</feature>
<evidence type="ECO:0000256" key="12">
    <source>
        <dbReference type="PIRSR" id="PIRSR604450-51"/>
    </source>
</evidence>
<dbReference type="Pfam" id="PF14821">
    <property type="entry name" value="Thr_synth_N"/>
    <property type="match status" value="1"/>
</dbReference>
<proteinExistence type="inferred from homology"/>
<dbReference type="InterPro" id="IPR001926">
    <property type="entry name" value="TrpB-like_PALP"/>
</dbReference>
<dbReference type="PROSITE" id="PS00165">
    <property type="entry name" value="DEHYDRATASE_SER_THR"/>
    <property type="match status" value="1"/>
</dbReference>
<gene>
    <name evidence="15" type="primary">thrC</name>
    <name evidence="15" type="ORF">NCTC12998_02972</name>
</gene>
<keyword evidence="7" id="KW-0791">Threonine biosynthesis</keyword>
<organism evidence="15 16">
    <name type="scientific">Raoultella planticola</name>
    <name type="common">Klebsiella planticola</name>
    <dbReference type="NCBI Taxonomy" id="575"/>
    <lineage>
        <taxon>Bacteria</taxon>
        <taxon>Pseudomonadati</taxon>
        <taxon>Pseudomonadota</taxon>
        <taxon>Gammaproteobacteria</taxon>
        <taxon>Enterobacterales</taxon>
        <taxon>Enterobacteriaceae</taxon>
        <taxon>Klebsiella/Raoultella group</taxon>
        <taxon>Raoultella</taxon>
    </lineage>
</organism>
<evidence type="ECO:0000259" key="14">
    <source>
        <dbReference type="Pfam" id="PF14821"/>
    </source>
</evidence>
<dbReference type="InterPro" id="IPR037158">
    <property type="entry name" value="Thr_synth_N_sf"/>
</dbReference>
<dbReference type="PANTHER" id="PTHR42690">
    <property type="entry name" value="THREONINE SYNTHASE FAMILY MEMBER"/>
    <property type="match status" value="1"/>
</dbReference>
<dbReference type="AlphaFoldDB" id="A0A485AXB5"/>
<dbReference type="Gene3D" id="3.90.1380.10">
    <property type="entry name" value="Threonine synthase, N-terminal domain"/>
    <property type="match status" value="1"/>
</dbReference>
<dbReference type="NCBIfam" id="TIGR00260">
    <property type="entry name" value="thrC"/>
    <property type="match status" value="1"/>
</dbReference>
<evidence type="ECO:0000256" key="1">
    <source>
        <dbReference type="ARBA" id="ARBA00001933"/>
    </source>
</evidence>
<dbReference type="Gene3D" id="3.40.50.1100">
    <property type="match status" value="2"/>
</dbReference>
<dbReference type="PANTHER" id="PTHR42690:SF1">
    <property type="entry name" value="THREONINE SYNTHASE-LIKE 2"/>
    <property type="match status" value="1"/>
</dbReference>
<dbReference type="Pfam" id="PF00291">
    <property type="entry name" value="PALP"/>
    <property type="match status" value="1"/>
</dbReference>
<comment type="pathway">
    <text evidence="2">Amino-acid biosynthesis; L-threonine biosynthesis; L-threonine from L-aspartate: step 5/5.</text>
</comment>
<keyword evidence="8 12" id="KW-0663">Pyridoxal phosphate</keyword>